<dbReference type="InterPro" id="IPR029039">
    <property type="entry name" value="Flavoprotein-like_sf"/>
</dbReference>
<dbReference type="RefSeq" id="WP_014107698.1">
    <property type="nucleotide sequence ID" value="NC_016041.1"/>
</dbReference>
<accession>G4QFN8</accession>
<name>G4QFN8_GLANF</name>
<reference evidence="4 5" key="1">
    <citation type="journal article" date="2011" name="J. Bacteriol.">
        <title>Complete genome sequence of seawater bacterium Glaciecola nitratireducens FR1064T.</title>
        <authorList>
            <person name="Bian F."/>
            <person name="Qin Q.L."/>
            <person name="Xie B.B."/>
            <person name="Shu Y.L."/>
            <person name="Zhang X.Y."/>
            <person name="Yu Y."/>
            <person name="Chen B."/>
            <person name="Chen X.L."/>
            <person name="Zhou B.C."/>
            <person name="Zhang Y.Z."/>
        </authorList>
    </citation>
    <scope>NUCLEOTIDE SEQUENCE [LARGE SCALE GENOMIC DNA]</scope>
    <source>
        <strain evidence="5">JCM 12485 / KCTC 12276 / FR1064</strain>
    </source>
</reference>
<dbReference type="Proteomes" id="UP000009282">
    <property type="component" value="Chromosome"/>
</dbReference>
<dbReference type="STRING" id="1085623.GNIT_0679"/>
<evidence type="ECO:0000256" key="2">
    <source>
        <dbReference type="ARBA" id="ARBA00022643"/>
    </source>
</evidence>
<evidence type="ECO:0000313" key="4">
    <source>
        <dbReference type="EMBL" id="AEP28823.1"/>
    </source>
</evidence>
<dbReference type="GO" id="GO:0010181">
    <property type="term" value="F:FMN binding"/>
    <property type="evidence" value="ECO:0007669"/>
    <property type="project" value="InterPro"/>
</dbReference>
<dbReference type="eggNOG" id="COG0716">
    <property type="taxonomic scope" value="Bacteria"/>
</dbReference>
<evidence type="ECO:0000256" key="1">
    <source>
        <dbReference type="ARBA" id="ARBA00022630"/>
    </source>
</evidence>
<dbReference type="SUPFAM" id="SSF52218">
    <property type="entry name" value="Flavoproteins"/>
    <property type="match status" value="1"/>
</dbReference>
<protein>
    <recommendedName>
        <fullName evidence="3">Flavodoxin-like domain-containing protein</fullName>
    </recommendedName>
</protein>
<dbReference type="PANTHER" id="PTHR39201">
    <property type="entry name" value="EXPORTED PROTEIN-RELATED"/>
    <property type="match status" value="1"/>
</dbReference>
<sequence length="174" mass="19645">MKTMIVYYSLSGNTKKLGDFLATKLSADKTQIEERSKNTNFFTMLRLMYQVLLNKPSKIRSFGANPSQYDLIILGTPVWMTRLSSPVRAFINQEKSHFKKIAFFCTESSSGGNAVFKSMSELCGQQPIATLEMTRSDMVDLNNNQKLSDFIDVCRGRIEECSTGAVDHKPHHMA</sequence>
<organism evidence="4 5">
    <name type="scientific">Glaciecola nitratireducens (strain JCM 12485 / KCTC 12276 / FR1064)</name>
    <dbReference type="NCBI Taxonomy" id="1085623"/>
    <lineage>
        <taxon>Bacteria</taxon>
        <taxon>Pseudomonadati</taxon>
        <taxon>Pseudomonadota</taxon>
        <taxon>Gammaproteobacteria</taxon>
        <taxon>Alteromonadales</taxon>
        <taxon>Alteromonadaceae</taxon>
        <taxon>Brumicola</taxon>
    </lineage>
</organism>
<dbReference type="Gene3D" id="3.40.50.360">
    <property type="match status" value="1"/>
</dbReference>
<dbReference type="InterPro" id="IPR008254">
    <property type="entry name" value="Flavodoxin/NO_synth"/>
</dbReference>
<evidence type="ECO:0000259" key="3">
    <source>
        <dbReference type="Pfam" id="PF12682"/>
    </source>
</evidence>
<keyword evidence="2" id="KW-0288">FMN</keyword>
<dbReference type="Pfam" id="PF12682">
    <property type="entry name" value="Flavodoxin_4"/>
    <property type="match status" value="1"/>
</dbReference>
<evidence type="ECO:0000313" key="5">
    <source>
        <dbReference type="Proteomes" id="UP000009282"/>
    </source>
</evidence>
<keyword evidence="5" id="KW-1185">Reference proteome</keyword>
<dbReference type="OrthoDB" id="9806505at2"/>
<proteinExistence type="predicted"/>
<feature type="domain" description="Flavodoxin-like" evidence="3">
    <location>
        <begin position="2"/>
        <end position="130"/>
    </location>
</feature>
<dbReference type="KEGG" id="gni:GNIT_0679"/>
<dbReference type="AlphaFoldDB" id="G4QFN8"/>
<dbReference type="PANTHER" id="PTHR39201:SF1">
    <property type="entry name" value="FLAVODOXIN-LIKE DOMAIN-CONTAINING PROTEIN"/>
    <property type="match status" value="1"/>
</dbReference>
<dbReference type="HOGENOM" id="CLU_068890_3_1_6"/>
<gene>
    <name evidence="4" type="ordered locus">GNIT_0679</name>
</gene>
<dbReference type="EMBL" id="CP003060">
    <property type="protein sequence ID" value="AEP28823.1"/>
    <property type="molecule type" value="Genomic_DNA"/>
</dbReference>
<keyword evidence="1" id="KW-0285">Flavoprotein</keyword>